<dbReference type="EMBL" id="ABOX02000002">
    <property type="protein sequence ID" value="EEF63073.1"/>
    <property type="molecule type" value="Genomic_DNA"/>
</dbReference>
<dbReference type="AlphaFoldDB" id="B9XAN8"/>
<name>B9XAN8_PEDPL</name>
<dbReference type="PROSITE" id="PS51186">
    <property type="entry name" value="GNAT"/>
    <property type="match status" value="1"/>
</dbReference>
<organism evidence="2 3">
    <name type="scientific">Pedosphaera parvula (strain Ellin514)</name>
    <dbReference type="NCBI Taxonomy" id="320771"/>
    <lineage>
        <taxon>Bacteria</taxon>
        <taxon>Pseudomonadati</taxon>
        <taxon>Verrucomicrobiota</taxon>
        <taxon>Pedosphaerae</taxon>
        <taxon>Pedosphaerales</taxon>
        <taxon>Pedosphaeraceae</taxon>
        <taxon>Pedosphaera</taxon>
    </lineage>
</organism>
<keyword evidence="3" id="KW-1185">Reference proteome</keyword>
<dbReference type="Proteomes" id="UP000003688">
    <property type="component" value="Unassembled WGS sequence"/>
</dbReference>
<dbReference type="RefSeq" id="WP_007412886.1">
    <property type="nucleotide sequence ID" value="NZ_ABOX02000002.1"/>
</dbReference>
<dbReference type="CDD" id="cd04301">
    <property type="entry name" value="NAT_SF"/>
    <property type="match status" value="1"/>
</dbReference>
<dbReference type="InterPro" id="IPR016181">
    <property type="entry name" value="Acyl_CoA_acyltransferase"/>
</dbReference>
<reference evidence="2 3" key="1">
    <citation type="journal article" date="2011" name="J. Bacteriol.">
        <title>Genome sequence of 'Pedosphaera parvula' Ellin514, an aerobic Verrucomicrobial isolate from pasture soil.</title>
        <authorList>
            <person name="Kant R."/>
            <person name="van Passel M.W."/>
            <person name="Sangwan P."/>
            <person name="Palva A."/>
            <person name="Lucas S."/>
            <person name="Copeland A."/>
            <person name="Lapidus A."/>
            <person name="Glavina Del Rio T."/>
            <person name="Dalin E."/>
            <person name="Tice H."/>
            <person name="Bruce D."/>
            <person name="Goodwin L."/>
            <person name="Pitluck S."/>
            <person name="Chertkov O."/>
            <person name="Larimer F.W."/>
            <person name="Land M.L."/>
            <person name="Hauser L."/>
            <person name="Brettin T.S."/>
            <person name="Detter J.C."/>
            <person name="Han S."/>
            <person name="de Vos W.M."/>
            <person name="Janssen P.H."/>
            <person name="Smidt H."/>
        </authorList>
    </citation>
    <scope>NUCLEOTIDE SEQUENCE [LARGE SCALE GENOMIC DNA]</scope>
    <source>
        <strain evidence="2 3">Ellin514</strain>
    </source>
</reference>
<sequence>MEHFHIRDSREVPDALRQLYESYRASLPPFKQEFVGKAFPSLLLAGSGIICFQNNLPAAALTWNVSPTVPGLVTAEFYFEQTWAAGNAVELLIAEYLKAVPQSNSHCVELWISPGAKIHQVLLGEGFQQMERQLLELTSKAPEASCPQGVNFIRLDNFHITPASLQELSELLFKAYWNTVDGVFFEHYRTPAFCQQYVSKFVESPYCDVRNSWIACLGADNRAVGMALGCVWPKARALYLEQLAVHPSFCGHGFGRELFRRFSSVIGAGGARRIILTVSKDNSIPSTMYRSMGARFLDMEIAYFKKATTVHFCKKTEAPFSRRRGCETDQPV</sequence>
<dbReference type="GO" id="GO:0016747">
    <property type="term" value="F:acyltransferase activity, transferring groups other than amino-acyl groups"/>
    <property type="evidence" value="ECO:0007669"/>
    <property type="project" value="InterPro"/>
</dbReference>
<evidence type="ECO:0000259" key="1">
    <source>
        <dbReference type="PROSITE" id="PS51186"/>
    </source>
</evidence>
<feature type="domain" description="N-acetyltransferase" evidence="1">
    <location>
        <begin position="163"/>
        <end position="319"/>
    </location>
</feature>
<accession>B9XAN8</accession>
<dbReference type="Gene3D" id="3.40.630.30">
    <property type="match status" value="1"/>
</dbReference>
<dbReference type="STRING" id="320771.Cflav_PD5708"/>
<comment type="caution">
    <text evidence="2">The sequence shown here is derived from an EMBL/GenBank/DDBJ whole genome shotgun (WGS) entry which is preliminary data.</text>
</comment>
<dbReference type="OrthoDB" id="9792929at2"/>
<protein>
    <submittedName>
        <fullName evidence="2">GCN5-related N-acetyltransferase</fullName>
    </submittedName>
</protein>
<evidence type="ECO:0000313" key="3">
    <source>
        <dbReference type="Proteomes" id="UP000003688"/>
    </source>
</evidence>
<dbReference type="InterPro" id="IPR000182">
    <property type="entry name" value="GNAT_dom"/>
</dbReference>
<evidence type="ECO:0000313" key="2">
    <source>
        <dbReference type="EMBL" id="EEF63073.1"/>
    </source>
</evidence>
<keyword evidence="2" id="KW-0808">Transferase</keyword>
<dbReference type="Pfam" id="PF00583">
    <property type="entry name" value="Acetyltransf_1"/>
    <property type="match status" value="1"/>
</dbReference>
<dbReference type="SUPFAM" id="SSF55729">
    <property type="entry name" value="Acyl-CoA N-acyltransferases (Nat)"/>
    <property type="match status" value="1"/>
</dbReference>
<proteinExistence type="predicted"/>
<gene>
    <name evidence="2" type="ORF">Cflav_PD5708</name>
</gene>